<evidence type="ECO:0000313" key="1">
    <source>
        <dbReference type="EMBL" id="RKR29738.1"/>
    </source>
</evidence>
<dbReference type="EMBL" id="RBIR01000001">
    <property type="protein sequence ID" value="RKR29738.1"/>
    <property type="molecule type" value="Genomic_DNA"/>
</dbReference>
<evidence type="ECO:0000313" key="2">
    <source>
        <dbReference type="Proteomes" id="UP000276055"/>
    </source>
</evidence>
<comment type="caution">
    <text evidence="1">The sequence shown here is derived from an EMBL/GenBank/DDBJ whole genome shotgun (WGS) entry which is preliminary data.</text>
</comment>
<dbReference type="PANTHER" id="PTHR42830:SF2">
    <property type="entry name" value="OSMC_OHR FAMILY PROTEIN"/>
    <property type="match status" value="1"/>
</dbReference>
<dbReference type="Gene3D" id="3.30.300.20">
    <property type="match status" value="1"/>
</dbReference>
<dbReference type="SUPFAM" id="SSF82784">
    <property type="entry name" value="OsmC-like"/>
    <property type="match status" value="1"/>
</dbReference>
<reference evidence="1 2" key="1">
    <citation type="submission" date="2018-10" db="EMBL/GenBank/DDBJ databases">
        <title>Genomic Encyclopedia of Type Strains, Phase IV (KMG-IV): sequencing the most valuable type-strain genomes for metagenomic binning, comparative biology and taxonomic classification.</title>
        <authorList>
            <person name="Goeker M."/>
        </authorList>
    </citation>
    <scope>NUCLEOTIDE SEQUENCE [LARGE SCALE GENOMIC DNA]</scope>
    <source>
        <strain evidence="1 2">DSM 25586</strain>
    </source>
</reference>
<organism evidence="1 2">
    <name type="scientific">Arthrobacter oryzae</name>
    <dbReference type="NCBI Taxonomy" id="409290"/>
    <lineage>
        <taxon>Bacteria</taxon>
        <taxon>Bacillati</taxon>
        <taxon>Actinomycetota</taxon>
        <taxon>Actinomycetes</taxon>
        <taxon>Micrococcales</taxon>
        <taxon>Micrococcaceae</taxon>
        <taxon>Arthrobacter</taxon>
    </lineage>
</organism>
<dbReference type="AlphaFoldDB" id="A0A495FKG4"/>
<gene>
    <name evidence="1" type="ORF">C8D78_0049</name>
</gene>
<dbReference type="PANTHER" id="PTHR42830">
    <property type="entry name" value="OSMOTICALLY INDUCIBLE FAMILY PROTEIN"/>
    <property type="match status" value="1"/>
</dbReference>
<dbReference type="InterPro" id="IPR036102">
    <property type="entry name" value="OsmC/Ohrsf"/>
</dbReference>
<dbReference type="InterPro" id="IPR052707">
    <property type="entry name" value="OsmC_Ohr_Peroxiredoxin"/>
</dbReference>
<accession>A0A495FKG4</accession>
<dbReference type="Proteomes" id="UP000276055">
    <property type="component" value="Unassembled WGS sequence"/>
</dbReference>
<proteinExistence type="predicted"/>
<dbReference type="Pfam" id="PF02566">
    <property type="entry name" value="OsmC"/>
    <property type="match status" value="1"/>
</dbReference>
<name>A0A495FKG4_9MICC</name>
<dbReference type="OrthoDB" id="9795405at2"/>
<protein>
    <submittedName>
        <fullName evidence="1">Organic hydroperoxide reductase OsmC/OhrA</fullName>
    </submittedName>
</protein>
<dbReference type="InterPro" id="IPR003718">
    <property type="entry name" value="OsmC/Ohr_fam"/>
</dbReference>
<sequence length="161" mass="17703">MSLDEHRYALTVRWTGNLGAGTSSYRGYSRDHDVEIPGLPVLRGSADPTFHGDRQRYNPEQLLLAALSQCHMLSFLHVAVKHGVVVTAYEDRAEGLMRTNRDGSGQFESVTLKPAVTVAKPVAPELLEELHAEANKVCFIARSVNFPVLHQPTTVAEPLAD</sequence>
<dbReference type="RefSeq" id="WP_120949908.1">
    <property type="nucleotide sequence ID" value="NZ_RBIR01000001.1"/>
</dbReference>
<dbReference type="InterPro" id="IPR015946">
    <property type="entry name" value="KH_dom-like_a/b"/>
</dbReference>